<dbReference type="NCBIfam" id="TIGR04183">
    <property type="entry name" value="Por_Secre_tail"/>
    <property type="match status" value="1"/>
</dbReference>
<dbReference type="Gene3D" id="2.60.120.200">
    <property type="match status" value="5"/>
</dbReference>
<evidence type="ECO:0000259" key="4">
    <source>
        <dbReference type="PROSITE" id="PS50041"/>
    </source>
</evidence>
<dbReference type="InterPro" id="IPR016187">
    <property type="entry name" value="CTDL_fold"/>
</dbReference>
<dbReference type="SUPFAM" id="SSF49899">
    <property type="entry name" value="Concanavalin A-like lectins/glucanases"/>
    <property type="match status" value="5"/>
</dbReference>
<evidence type="ECO:0000313" key="5">
    <source>
        <dbReference type="EMBL" id="PZX36905.1"/>
    </source>
</evidence>
<keyword evidence="6" id="KW-1185">Reference proteome</keyword>
<dbReference type="SMART" id="SM00560">
    <property type="entry name" value="LamGL"/>
    <property type="match status" value="4"/>
</dbReference>
<protein>
    <submittedName>
        <fullName evidence="5">Secreted protein (Por secretion system target)</fullName>
    </submittedName>
</protein>
<proteinExistence type="predicted"/>
<feature type="signal peptide" evidence="3">
    <location>
        <begin position="1"/>
        <end position="18"/>
    </location>
</feature>
<feature type="domain" description="C-type lectin" evidence="4">
    <location>
        <begin position="1904"/>
        <end position="2020"/>
    </location>
</feature>
<dbReference type="InterPro" id="IPR001304">
    <property type="entry name" value="C-type_lectin-like"/>
</dbReference>
<dbReference type="Proteomes" id="UP000248584">
    <property type="component" value="Unassembled WGS sequence"/>
</dbReference>
<dbReference type="RefSeq" id="WP_015362501.1">
    <property type="nucleotide sequence ID" value="NZ_QKZR01000008.1"/>
</dbReference>
<dbReference type="InterPro" id="IPR006558">
    <property type="entry name" value="LamG-like"/>
</dbReference>
<keyword evidence="1 3" id="KW-0732">Signal</keyword>
<evidence type="ECO:0000256" key="1">
    <source>
        <dbReference type="ARBA" id="ARBA00022729"/>
    </source>
</evidence>
<reference evidence="5 6" key="1">
    <citation type="submission" date="2018-06" db="EMBL/GenBank/DDBJ databases">
        <title>Genomic Encyclopedia of Archaeal and Bacterial Type Strains, Phase II (KMG-II): from individual species to whole genera.</title>
        <authorList>
            <person name="Goeker M."/>
        </authorList>
    </citation>
    <scope>NUCLEOTIDE SEQUENCE [LARGE SCALE GENOMIC DNA]</scope>
    <source>
        <strain evidence="5 6">DSM 17205</strain>
    </source>
</reference>
<feature type="domain" description="C-type lectin" evidence="4">
    <location>
        <begin position="1765"/>
        <end position="1875"/>
    </location>
</feature>
<accession>A0ABX5PUE5</accession>
<sequence length="3895" mass="414663">MKRVLLLFSVLLMSLINAAQNNPTAIAQSVELCHDTNNQYVLSPSVIDNGSSDPDGPITMTVTTALTSSRPSIAYNATHQNKGSLYFDGNGKSSQATVNALPIGTAARTYEIWVRPESVGNRNQFILSYGSAPSGNFFSIGIDAQGRLFYNDGAASTLFGNATLNFNEWTHVAITYDSGSFKVYINGVASSTLTMTNLVNPSNLSLGGLIYRNDFGYKGNLSELRIWDVSRTANQIQTSYNKYLSGAEANLVYYNKLNEGSGNAVYDSRFLTGGSFPIAGTNQPVWSDEYPDITFQNEIGTYHVILNVTDTDANVSTALTTFTLANNQPEVSLSDISLNFDANGNANFTSQDFNPIINTCLGFSTVSLSRNSVSCEDFNRPDGALQFPNGVVLTNPNLPTGNESRTVMGWFRANGNTTQTQYFFDSGRNSANQSFILGRRNNNLFLAGYSNDLDVPYIMTVGEWIHIAGTYDGTTMKLFVNGELIGTRDANLNTVNSNNRFAISRPWTANGAFFQGGVADLKMYSRAIPDYLIRQYSVAAVDFSDAELIMYYPLSENITTQTDLSGNGSSFSTSNFYIPNGPQEFYGPQYVTLSVTGNNGEIGRAEAEVTATDNLPPVITLNGASSIDVIANTVYTELGAVAIDNCSSDSVVSIDATAVDMTTPGSYQVIYTATPDDEGNVPTPVNRTVNVLGDTVAPVISQVTYNTDNSLNDAFAKAGDFINLSFESTEPLPNVQVTIGGQVVNVTENLGVYTAQRLITNADPEGLITFEILNIEDAAGNSVLPITTSTNASTVTVDLTPPVIQLSVASNGVNPSVALLGESLDFTFSANEDILVNDATIYGDPLTFSGSNGTYSASYTTTSSTQPGVVPFISYSSITDLAGNAVNLNTYSSANVQVDVNSSELILGTNPVALDQSGTVTLSDSFNVLSATDVEGPVTVTATPDTYDCNDLNYVPTSNSFYLDGNDYQYIDVDTQRANNADGGISFWIKPDASMTGNNYHVIMGLGTEGPNGNNTYIAFNRGALFVITANQSFQSVRMSFNTIPYDEWTHIVINGNGGARRWGVFVNGVYGNRFSNQVMRWLSRGLHLGKRDANFTRPNILNFKGELAQLRIFNNQIPDENAAAAVMNGESLSNSNEVVSYAFDRDTGEHFPNFVDPTNSDEFVTMNGSNMGSYGTSQPVLLAPTDLIVRRYDVTDQAGQTKTSFTVQQLQDPIAPTLTLIGDNPLDIELNAANWDPGVTVTDNCSEERGELRATGVNVRALGSYQLRYTYTDAAGNTATPVIRDVNVVAATSIPEINSVSISHDGVDGVAIPGDTVTIEFTTSEDINLTNGSLTLGGQDISNFAQLGVGIYNASFVVPTLQEVSSTDLVDGPLSILLTGYEDTDGNSNVDITTTTDGSSVVIAREKPILNLTDATIAVDGTGNATLLVSDVNNGSTDSQGGALAQIEVNQTNFDCSDIDRYDIERSINFNAGAQGINLGPVDDFDGSFTTEMWVRTTSPGQVLLAKWQSGVAGRFLIIIDNNGKVNISTNVAPFTADLRPTSSTTISDGQWHHIAYTYDYDTASSLGTIKLYVDGNLEDTSIPLTYSTTASGLDVNIGRETNAGSFFTGEMDDIRIWNEPRTATQIVGGMFNAVPVNATGLLRYYSSNGEDASNLVDLTTIGASIDTATLTGITLPNSGIPVKVEATDNNGIIGSGKALITIEDNVTPVLTCANDLTVEATTAAGIAVSYDAPMVNDGCATNGQSLKLASRSAPDGMRFIGVYNGDDYFISQVPASAAANYATAVAAGLTLVTINNGSQNDAIAQLLRDNNESSAQIGLSDTAAEGDFEWQDGTPFLDGTTYDNWGSGEPNNSGGNEDYTTINVNATTSSWNDTSGGSVKYLVALESANNFEPTGMTFMGVFENHTYYLSNTAATAVQAYDYATNNNYNLVSVNSEAENQFIVSSLASNGLGDALLGFSDVAAEGTFIWQDGSPVTYTNWNSGEPNNFGSGEDYVHIFGSNGLWNDTSSTASYRYIVEIPSQLIQTSGIASGDVFPVGTTTNTFTYRTSDGDIATCSNDVAVNLNLPPTLTSVSVQSDNANSAFAKAGDRITLSFTSDDDLQTAPVVNIAGQSATMSQGVDAKNWSGALRVPTIATVDQTALPDGVASIEITFTDLLGLSGTPVTTTTDGSTVTILRTLPAVMIQNVSVPLDNNGNATITPQALDNGTTATNGIASLSLDRVTFDCNDLSTIDRNSQIVADLTNSTDYINAGDNVVYDMTTQFSFTTWYKETARNGESILFNREGEYELAIQSDGEIRYAVANTTPGWAWVDTGVIVPLNKWTHIAFTYESGSPKLYINGILEYTGSGTGSIVDVITNQNELWFGWRQNQGNLGQFTGFMDEISLWNRVLTAAEVGNTVTSSLTGNENGLVLYYPINNTSGSTVSDIGVNNINSTIINSVATPKLFDADYRNDGGAQITLTATDQAGNSNSADAFINVQDNIAPDVTLNRDAVVTLPLNATYIEYNATATDNCGINAAGILRGGETVDTSTSGTYVVTYTATDTSGNSSQVTRTVTVDGTLPTLTAVTVQSDNANSAFAKAGDTIILSFIADEELTNSPVVTIAGLTATVSAGVNAQEWTATAVVPDIATVDQSTLSDGIVAFTIDYTDTASNDGITVTATTDASQVTIDRTAPVLNAQDFIVDLDANGAATITLSDLNMTATDMGCIAQQAIGYCGLQVAPSLSVNTFSCQDLGNNSVTITAIDMIGNVATTTVSVTVRDTTAPIVDFNGNQTIDVTLGSTYADVPPTITDNCATMVENVNYFVNGLSAVNTNQLGTYTVSYFALDGNGNFTNVSRTINVIDDTLPILTTVTIASDNANDVTIAGIGDRVTLSFSPDEAITNVTATLGSSSMTVNGPATLGGSWTATYIVQENDSENGFTGFEINFEDLNGNSGVAVTAATAGASQIDVDAIKPVFNSVTMSSNNTSYPGFVRPGRRASVVISPSEVVTATGTIGMQTASLSDSSINMDWFAGLIIPNVASVDQTALPDGQLAFEITITDAKGNTAVATATTDGSSLILDRTPPTVVTQPATYTLDANGRATANLSDYYISASDANGIAYVDQDFSIATCFDVGTAMERVVEVTDGAGNRVDAEALITVIDNIAPVITTDIPSAGITVNVGEFVFPNTRSSDNCGVTSTSSNLDDFDSSVPNTFTYISTATDSSGNETILTRTVEVVQPEYIYENGAWTPNDPSDAANPSGEADHVIVKEDITISADFTAKELFIDPNVTLTVDNDAMVTLAMLDNDGVFEARNATVQFFSNSDIRRVTSNNLLWESNQTNFGDLIANVSSQNLVGVYDLYGDLIEPISAFSSSEINLTNADFTFKATPTTTAMIDGSVEIFGDVTVEQYFDNRRAYRFVSRPVTTSTTIFDNWQEGGLNQGDSGYEAGYGTHITGAGAAANGFDLTGNNNPSLFSWDNTAQTWVTQTSTNLPTDLIETGKPYRLFVRGDREINLNSNASASSTTLRTKGTMPSFAPSRSSIFGPGYEVPNIPANAGEFLMVGNPYQSVVDIAQYMTDASSRPAGFNISGVQPLFYYVWDPMGNTRGVYRTFDALSGSFLNTIPNSRYESGELQPGQAAFFIASGLANGSFFLPKPTNNPFSGGASRSVAMHSSYNQSLKIKMFEASAYQSGSATAIDAVAIYFDTAHSNALDGLDALKFGNIDENLGRQHASGSRLSIERREMPLVTEVLPLHVNNYRNTNYTFEIDPVGLVAMNAYLKDRLDGSLTQLSNNQSTVYSFSVDANDPLSVDANRFEIVFQNITLGIGEGNLVSQAISIYPNPVLGSEFYIDFGTITGFKTVTIYNALGQIVNTYSTEETSVYELKSDALAPGMYVIEIEKDDQKFTEKLIVK</sequence>
<organism evidence="5 6">
    <name type="scientific">Nonlabens dokdonensis</name>
    <dbReference type="NCBI Taxonomy" id="328515"/>
    <lineage>
        <taxon>Bacteria</taxon>
        <taxon>Pseudomonadati</taxon>
        <taxon>Bacteroidota</taxon>
        <taxon>Flavobacteriia</taxon>
        <taxon>Flavobacteriales</taxon>
        <taxon>Flavobacteriaceae</taxon>
        <taxon>Nonlabens</taxon>
    </lineage>
</organism>
<dbReference type="InterPro" id="IPR013320">
    <property type="entry name" value="ConA-like_dom_sf"/>
</dbReference>
<dbReference type="Pfam" id="PF13385">
    <property type="entry name" value="Laminin_G_3"/>
    <property type="match status" value="5"/>
</dbReference>
<gene>
    <name evidence="5" type="ORF">LX97_03370</name>
</gene>
<dbReference type="CDD" id="cd00037">
    <property type="entry name" value="CLECT"/>
    <property type="match status" value="2"/>
</dbReference>
<dbReference type="Gene3D" id="3.10.100.10">
    <property type="entry name" value="Mannose-Binding Protein A, subunit A"/>
    <property type="match status" value="2"/>
</dbReference>
<dbReference type="Pfam" id="PF00059">
    <property type="entry name" value="Lectin_C"/>
    <property type="match status" value="2"/>
</dbReference>
<comment type="caution">
    <text evidence="5">The sequence shown here is derived from an EMBL/GenBank/DDBJ whole genome shotgun (WGS) entry which is preliminary data.</text>
</comment>
<evidence type="ECO:0000256" key="3">
    <source>
        <dbReference type="SAM" id="SignalP"/>
    </source>
</evidence>
<dbReference type="InterPro" id="IPR001791">
    <property type="entry name" value="Laminin_G"/>
</dbReference>
<dbReference type="InterPro" id="IPR032179">
    <property type="entry name" value="Cry22Aa_Ig-like"/>
</dbReference>
<dbReference type="EMBL" id="QKZR01000008">
    <property type="protein sequence ID" value="PZX36905.1"/>
    <property type="molecule type" value="Genomic_DNA"/>
</dbReference>
<dbReference type="Pfam" id="PF16403">
    <property type="entry name" value="Bact_surface_Ig-like"/>
    <property type="match status" value="4"/>
</dbReference>
<keyword evidence="2" id="KW-1015">Disulfide bond</keyword>
<dbReference type="PROSITE" id="PS50041">
    <property type="entry name" value="C_TYPE_LECTIN_2"/>
    <property type="match status" value="2"/>
</dbReference>
<dbReference type="InterPro" id="IPR026444">
    <property type="entry name" value="Secre_tail"/>
</dbReference>
<dbReference type="InterPro" id="IPR050111">
    <property type="entry name" value="C-type_lectin/snaclec_domain"/>
</dbReference>
<evidence type="ECO:0000313" key="6">
    <source>
        <dbReference type="Proteomes" id="UP000248584"/>
    </source>
</evidence>
<dbReference type="InterPro" id="IPR013783">
    <property type="entry name" value="Ig-like_fold"/>
</dbReference>
<dbReference type="SMART" id="SM00034">
    <property type="entry name" value="CLECT"/>
    <property type="match status" value="2"/>
</dbReference>
<dbReference type="CDD" id="cd00110">
    <property type="entry name" value="LamG"/>
    <property type="match status" value="2"/>
</dbReference>
<name>A0ABX5PUE5_9FLAO</name>
<feature type="chain" id="PRO_5045658604" evidence="3">
    <location>
        <begin position="19"/>
        <end position="3895"/>
    </location>
</feature>
<dbReference type="SUPFAM" id="SSF56436">
    <property type="entry name" value="C-type lectin-like"/>
    <property type="match status" value="2"/>
</dbReference>
<evidence type="ECO:0000256" key="2">
    <source>
        <dbReference type="ARBA" id="ARBA00023157"/>
    </source>
</evidence>
<dbReference type="SMART" id="SM00282">
    <property type="entry name" value="LamG"/>
    <property type="match status" value="2"/>
</dbReference>
<dbReference type="InterPro" id="IPR016186">
    <property type="entry name" value="C-type_lectin-like/link_sf"/>
</dbReference>
<dbReference type="Pfam" id="PF18962">
    <property type="entry name" value="Por_Secre_tail"/>
    <property type="match status" value="1"/>
</dbReference>
<dbReference type="Gene3D" id="2.60.40.10">
    <property type="entry name" value="Immunoglobulins"/>
    <property type="match status" value="4"/>
</dbReference>
<dbReference type="PANTHER" id="PTHR22803">
    <property type="entry name" value="MANNOSE, PHOSPHOLIPASE, LECTIN RECEPTOR RELATED"/>
    <property type="match status" value="1"/>
</dbReference>